<dbReference type="InterPro" id="IPR026960">
    <property type="entry name" value="RVT-Znf"/>
</dbReference>
<evidence type="ECO:0000259" key="1">
    <source>
        <dbReference type="Pfam" id="PF13966"/>
    </source>
</evidence>
<dbReference type="Proteomes" id="UP001634007">
    <property type="component" value="Unassembled WGS sequence"/>
</dbReference>
<protein>
    <recommendedName>
        <fullName evidence="1">Reverse transcriptase zinc-binding domain-containing protein</fullName>
    </recommendedName>
</protein>
<dbReference type="Pfam" id="PF13966">
    <property type="entry name" value="zf-RVT"/>
    <property type="match status" value="1"/>
</dbReference>
<keyword evidence="3" id="KW-1185">Reference proteome</keyword>
<proteinExistence type="predicted"/>
<reference evidence="2 3" key="1">
    <citation type="submission" date="2024-11" db="EMBL/GenBank/DDBJ databases">
        <title>Chromosome-level genome assembly of Eucalyptus globulus Labill. provides insights into its genome evolution.</title>
        <authorList>
            <person name="Li X."/>
        </authorList>
    </citation>
    <scope>NUCLEOTIDE SEQUENCE [LARGE SCALE GENOMIC DNA]</scope>
    <source>
        <strain evidence="2">CL2024</strain>
        <tissue evidence="2">Fresh tender leaves</tissue>
    </source>
</reference>
<evidence type="ECO:0000313" key="2">
    <source>
        <dbReference type="EMBL" id="KAL3744695.1"/>
    </source>
</evidence>
<organism evidence="2 3">
    <name type="scientific">Eucalyptus globulus</name>
    <name type="common">Tasmanian blue gum</name>
    <dbReference type="NCBI Taxonomy" id="34317"/>
    <lineage>
        <taxon>Eukaryota</taxon>
        <taxon>Viridiplantae</taxon>
        <taxon>Streptophyta</taxon>
        <taxon>Embryophyta</taxon>
        <taxon>Tracheophyta</taxon>
        <taxon>Spermatophyta</taxon>
        <taxon>Magnoliopsida</taxon>
        <taxon>eudicotyledons</taxon>
        <taxon>Gunneridae</taxon>
        <taxon>Pentapetalae</taxon>
        <taxon>rosids</taxon>
        <taxon>malvids</taxon>
        <taxon>Myrtales</taxon>
        <taxon>Myrtaceae</taxon>
        <taxon>Myrtoideae</taxon>
        <taxon>Eucalypteae</taxon>
        <taxon>Eucalyptus</taxon>
    </lineage>
</organism>
<dbReference type="AlphaFoldDB" id="A0ABD3KYB5"/>
<name>A0ABD3KYB5_EUCGL</name>
<dbReference type="EMBL" id="JBJKBG010000003">
    <property type="protein sequence ID" value="KAL3744695.1"/>
    <property type="molecule type" value="Genomic_DNA"/>
</dbReference>
<sequence>MQCQHAKKKIGESGGKERDELSQGTSLWFDHWHQRGPLDLICSEQTISDSGLPWYAVVADLFSSAGREFRLVMDSWNHPLPLLTRVPDRFVWRDDPSGVFSIASAWHLLRKMKDKVVWSSFIWNKAITPRYQFNLWLITKNRLPTQAFLMSYGRIGNEVCAFCKLTPDSIDHLFFGCCITASMAYFWAARCNLPWRNGTWTENLQWAMRFLTGKNFYHAIGRFSFGALCHLIWRYRNDILFRDHPVMVAAIKKHLIKVVKDKALTFKSVEDCPKNRRLQRNWGLDPSIFNSPMPIVEVALV</sequence>
<evidence type="ECO:0000313" key="3">
    <source>
        <dbReference type="Proteomes" id="UP001634007"/>
    </source>
</evidence>
<comment type="caution">
    <text evidence="2">The sequence shown here is derived from an EMBL/GenBank/DDBJ whole genome shotgun (WGS) entry which is preliminary data.</text>
</comment>
<gene>
    <name evidence="2" type="ORF">ACJRO7_013894</name>
</gene>
<accession>A0ABD3KYB5</accession>
<feature type="domain" description="Reverse transcriptase zinc-binding" evidence="1">
    <location>
        <begin position="100"/>
        <end position="181"/>
    </location>
</feature>